<dbReference type="HAMAP" id="MF_00328">
    <property type="entry name" value="Guanylate_kinase"/>
    <property type="match status" value="1"/>
</dbReference>
<evidence type="ECO:0000256" key="3">
    <source>
        <dbReference type="ARBA" id="ARBA00016296"/>
    </source>
</evidence>
<organism evidence="11 12">
    <name type="scientific">Mucilaginibacter yixingensis</name>
    <dbReference type="NCBI Taxonomy" id="1295612"/>
    <lineage>
        <taxon>Bacteria</taxon>
        <taxon>Pseudomonadati</taxon>
        <taxon>Bacteroidota</taxon>
        <taxon>Sphingobacteriia</taxon>
        <taxon>Sphingobacteriales</taxon>
        <taxon>Sphingobacteriaceae</taxon>
        <taxon>Mucilaginibacter</taxon>
    </lineage>
</organism>
<comment type="subcellular location">
    <subcellularLocation>
        <location evidence="9">Cytoplasm</location>
    </subcellularLocation>
</comment>
<dbReference type="GO" id="GO:0004385">
    <property type="term" value="F:GMP kinase activity"/>
    <property type="evidence" value="ECO:0007669"/>
    <property type="project" value="UniProtKB-UniRule"/>
</dbReference>
<dbReference type="EMBL" id="QAOQ01000005">
    <property type="protein sequence ID" value="PTQ95620.1"/>
    <property type="molecule type" value="Genomic_DNA"/>
</dbReference>
<evidence type="ECO:0000256" key="7">
    <source>
        <dbReference type="ARBA" id="ARBA00022840"/>
    </source>
</evidence>
<dbReference type="OrthoDB" id="9808150at2"/>
<evidence type="ECO:0000256" key="9">
    <source>
        <dbReference type="HAMAP-Rule" id="MF_00328"/>
    </source>
</evidence>
<keyword evidence="7 9" id="KW-0067">ATP-binding</keyword>
<dbReference type="InterPro" id="IPR027417">
    <property type="entry name" value="P-loop_NTPase"/>
</dbReference>
<keyword evidence="9" id="KW-0963">Cytoplasm</keyword>
<dbReference type="PROSITE" id="PS50052">
    <property type="entry name" value="GUANYLATE_KINASE_2"/>
    <property type="match status" value="1"/>
</dbReference>
<evidence type="ECO:0000259" key="10">
    <source>
        <dbReference type="PROSITE" id="PS50052"/>
    </source>
</evidence>
<evidence type="ECO:0000256" key="6">
    <source>
        <dbReference type="ARBA" id="ARBA00022777"/>
    </source>
</evidence>
<protein>
    <recommendedName>
        <fullName evidence="3 9">Guanylate kinase</fullName>
        <ecNumber evidence="2 9">2.7.4.8</ecNumber>
    </recommendedName>
    <alternativeName>
        <fullName evidence="8 9">GMP kinase</fullName>
    </alternativeName>
</protein>
<dbReference type="SMART" id="SM00072">
    <property type="entry name" value="GuKc"/>
    <property type="match status" value="1"/>
</dbReference>
<dbReference type="InterPro" id="IPR017665">
    <property type="entry name" value="Guanylate_kinase"/>
</dbReference>
<dbReference type="EC" id="2.7.4.8" evidence="2 9"/>
<dbReference type="PANTHER" id="PTHR23117:SF13">
    <property type="entry name" value="GUANYLATE KINASE"/>
    <property type="match status" value="1"/>
</dbReference>
<keyword evidence="6 9" id="KW-0418">Kinase</keyword>
<proteinExistence type="inferred from homology"/>
<dbReference type="SUPFAM" id="SSF52540">
    <property type="entry name" value="P-loop containing nucleoside triphosphate hydrolases"/>
    <property type="match status" value="1"/>
</dbReference>
<evidence type="ECO:0000256" key="1">
    <source>
        <dbReference type="ARBA" id="ARBA00005790"/>
    </source>
</evidence>
<dbReference type="Gene3D" id="3.40.50.300">
    <property type="entry name" value="P-loop containing nucleotide triphosphate hydrolases"/>
    <property type="match status" value="1"/>
</dbReference>
<dbReference type="PANTHER" id="PTHR23117">
    <property type="entry name" value="GUANYLATE KINASE-RELATED"/>
    <property type="match status" value="1"/>
</dbReference>
<evidence type="ECO:0000313" key="11">
    <source>
        <dbReference type="EMBL" id="PTQ95620.1"/>
    </source>
</evidence>
<evidence type="ECO:0000256" key="5">
    <source>
        <dbReference type="ARBA" id="ARBA00022741"/>
    </source>
</evidence>
<evidence type="ECO:0000256" key="2">
    <source>
        <dbReference type="ARBA" id="ARBA00012961"/>
    </source>
</evidence>
<feature type="binding site" evidence="9">
    <location>
        <begin position="12"/>
        <end position="19"/>
    </location>
    <ligand>
        <name>ATP</name>
        <dbReference type="ChEBI" id="CHEBI:30616"/>
    </ligand>
</feature>
<dbReference type="AlphaFoldDB" id="A0A2T5J838"/>
<gene>
    <name evidence="9" type="primary">gmk</name>
    <name evidence="11" type="ORF">C8P68_105125</name>
</gene>
<keyword evidence="12" id="KW-1185">Reference proteome</keyword>
<dbReference type="GO" id="GO:0005829">
    <property type="term" value="C:cytosol"/>
    <property type="evidence" value="ECO:0007669"/>
    <property type="project" value="TreeGrafter"/>
</dbReference>
<dbReference type="NCBIfam" id="TIGR03263">
    <property type="entry name" value="guanyl_kin"/>
    <property type="match status" value="1"/>
</dbReference>
<dbReference type="InterPro" id="IPR008145">
    <property type="entry name" value="GK/Ca_channel_bsu"/>
</dbReference>
<dbReference type="RefSeq" id="WP_107829127.1">
    <property type="nucleotide sequence ID" value="NZ_CP160205.1"/>
</dbReference>
<dbReference type="Gene3D" id="3.30.63.10">
    <property type="entry name" value="Guanylate Kinase phosphate binding domain"/>
    <property type="match status" value="1"/>
</dbReference>
<accession>A0A2T5J838</accession>
<sequence length="195" mass="22394">MNPEGKLIIFSAPSGAGKTTIVQHLLSKYSDKLEFSISATTREPRGTETNHKDYYFISKEEFLHRIAKKHFVEFEEVYTGTFYGTLREEIERIWAKGKAVIFDIDVEGGLHLKRKYEDQALAIFVQPPSLEVLKQRLSGRGTDSPEKLQERFAKAEKELNYAPKFDVILKNYDLQTACNEAEVLVNDFLSEKINL</sequence>
<dbReference type="GO" id="GO:0005524">
    <property type="term" value="F:ATP binding"/>
    <property type="evidence" value="ECO:0007669"/>
    <property type="project" value="UniProtKB-UniRule"/>
</dbReference>
<dbReference type="Pfam" id="PF00625">
    <property type="entry name" value="Guanylate_kin"/>
    <property type="match status" value="1"/>
</dbReference>
<dbReference type="CDD" id="cd00071">
    <property type="entry name" value="GMPK"/>
    <property type="match status" value="1"/>
</dbReference>
<comment type="similarity">
    <text evidence="1 9">Belongs to the guanylate kinase family.</text>
</comment>
<name>A0A2T5J838_9SPHI</name>
<comment type="catalytic activity">
    <reaction evidence="9">
        <text>GMP + ATP = GDP + ADP</text>
        <dbReference type="Rhea" id="RHEA:20780"/>
        <dbReference type="ChEBI" id="CHEBI:30616"/>
        <dbReference type="ChEBI" id="CHEBI:58115"/>
        <dbReference type="ChEBI" id="CHEBI:58189"/>
        <dbReference type="ChEBI" id="CHEBI:456216"/>
        <dbReference type="EC" id="2.7.4.8"/>
    </reaction>
</comment>
<keyword evidence="4 9" id="KW-0808">Transferase</keyword>
<reference evidence="11 12" key="1">
    <citation type="submission" date="2018-04" db="EMBL/GenBank/DDBJ databases">
        <title>Genomic Encyclopedia of Archaeal and Bacterial Type Strains, Phase II (KMG-II): from individual species to whole genera.</title>
        <authorList>
            <person name="Goeker M."/>
        </authorList>
    </citation>
    <scope>NUCLEOTIDE SEQUENCE [LARGE SCALE GENOMIC DNA]</scope>
    <source>
        <strain evidence="11 12">DSM 26809</strain>
    </source>
</reference>
<comment type="caution">
    <text evidence="11">The sequence shown here is derived from an EMBL/GenBank/DDBJ whole genome shotgun (WGS) entry which is preliminary data.</text>
</comment>
<keyword evidence="5 9" id="KW-0547">Nucleotide-binding</keyword>
<feature type="domain" description="Guanylate kinase-like" evidence="10">
    <location>
        <begin position="5"/>
        <end position="186"/>
    </location>
</feature>
<comment type="function">
    <text evidence="9">Essential for recycling GMP and indirectly, cGMP.</text>
</comment>
<evidence type="ECO:0000313" key="12">
    <source>
        <dbReference type="Proteomes" id="UP000244168"/>
    </source>
</evidence>
<dbReference type="InterPro" id="IPR008144">
    <property type="entry name" value="Guanylate_kin-like_dom"/>
</dbReference>
<dbReference type="Proteomes" id="UP000244168">
    <property type="component" value="Unassembled WGS sequence"/>
</dbReference>
<evidence type="ECO:0000256" key="8">
    <source>
        <dbReference type="ARBA" id="ARBA00030128"/>
    </source>
</evidence>
<evidence type="ECO:0000256" key="4">
    <source>
        <dbReference type="ARBA" id="ARBA00022679"/>
    </source>
</evidence>